<dbReference type="AlphaFoldDB" id="A0A9N9NXZ3"/>
<protein>
    <submittedName>
        <fullName evidence="1">13071_t:CDS:1</fullName>
    </submittedName>
</protein>
<keyword evidence="2" id="KW-1185">Reference proteome</keyword>
<dbReference type="Proteomes" id="UP000789405">
    <property type="component" value="Unassembled WGS sequence"/>
</dbReference>
<gene>
    <name evidence="1" type="ORF">DERYTH_LOCUS18657</name>
</gene>
<name>A0A9N9NXZ3_9GLOM</name>
<evidence type="ECO:0000313" key="1">
    <source>
        <dbReference type="EMBL" id="CAG8770685.1"/>
    </source>
</evidence>
<sequence>MAEGVSAINDSLIRLFRDQELLPVVNDNLYHSLETSKTDDENPSKDWIVAIKDLK</sequence>
<accession>A0A9N9NXZ3</accession>
<dbReference type="EMBL" id="CAJVPY010019231">
    <property type="protein sequence ID" value="CAG8770685.1"/>
    <property type="molecule type" value="Genomic_DNA"/>
</dbReference>
<organism evidence="1 2">
    <name type="scientific">Dentiscutata erythropus</name>
    <dbReference type="NCBI Taxonomy" id="1348616"/>
    <lineage>
        <taxon>Eukaryota</taxon>
        <taxon>Fungi</taxon>
        <taxon>Fungi incertae sedis</taxon>
        <taxon>Mucoromycota</taxon>
        <taxon>Glomeromycotina</taxon>
        <taxon>Glomeromycetes</taxon>
        <taxon>Diversisporales</taxon>
        <taxon>Gigasporaceae</taxon>
        <taxon>Dentiscutata</taxon>
    </lineage>
</organism>
<comment type="caution">
    <text evidence="1">The sequence shown here is derived from an EMBL/GenBank/DDBJ whole genome shotgun (WGS) entry which is preliminary data.</text>
</comment>
<reference evidence="1" key="1">
    <citation type="submission" date="2021-06" db="EMBL/GenBank/DDBJ databases">
        <authorList>
            <person name="Kallberg Y."/>
            <person name="Tangrot J."/>
            <person name="Rosling A."/>
        </authorList>
    </citation>
    <scope>NUCLEOTIDE SEQUENCE</scope>
    <source>
        <strain evidence="1">MA453B</strain>
    </source>
</reference>
<evidence type="ECO:0000313" key="2">
    <source>
        <dbReference type="Proteomes" id="UP000789405"/>
    </source>
</evidence>
<proteinExistence type="predicted"/>
<dbReference type="OrthoDB" id="2445023at2759"/>